<organism evidence="2 3">
    <name type="scientific">Alkaliphilus flagellatus</name>
    <dbReference type="NCBI Taxonomy" id="2841507"/>
    <lineage>
        <taxon>Bacteria</taxon>
        <taxon>Bacillati</taxon>
        <taxon>Bacillota</taxon>
        <taxon>Clostridia</taxon>
        <taxon>Peptostreptococcales</taxon>
        <taxon>Natronincolaceae</taxon>
        <taxon>Alkaliphilus</taxon>
    </lineage>
</organism>
<proteinExistence type="predicted"/>
<dbReference type="InterPro" id="IPR024485">
    <property type="entry name" value="DUF2680"/>
</dbReference>
<dbReference type="Pfam" id="PF10925">
    <property type="entry name" value="DUF2680"/>
    <property type="match status" value="1"/>
</dbReference>
<dbReference type="EMBL" id="JAHLQK010000010">
    <property type="protein sequence ID" value="MBU5678237.1"/>
    <property type="molecule type" value="Genomic_DNA"/>
</dbReference>
<comment type="caution">
    <text evidence="2">The sequence shown here is derived from an EMBL/GenBank/DDBJ whole genome shotgun (WGS) entry which is preliminary data.</text>
</comment>
<reference evidence="2 3" key="1">
    <citation type="submission" date="2021-06" db="EMBL/GenBank/DDBJ databases">
        <authorList>
            <person name="Sun Q."/>
            <person name="Li D."/>
        </authorList>
    </citation>
    <scope>NUCLEOTIDE SEQUENCE [LARGE SCALE GENOMIC DNA]</scope>
    <source>
        <strain evidence="2 3">MSJ-5</strain>
    </source>
</reference>
<evidence type="ECO:0000313" key="2">
    <source>
        <dbReference type="EMBL" id="MBU5678237.1"/>
    </source>
</evidence>
<sequence>MKKFTILSIIAVLVLSMGIVAFADSGKEAPQWYKDMIEWRKEQVNEAVTNGEITEEDAKYWNEEIDRMEEHHNEYGYGQGMMGQYRSRNNRGSGRNNFMGGFGPGSCHRW</sequence>
<name>A0ABS6G6W8_9FIRM</name>
<feature type="signal peptide" evidence="1">
    <location>
        <begin position="1"/>
        <end position="23"/>
    </location>
</feature>
<feature type="chain" id="PRO_5046229346" evidence="1">
    <location>
        <begin position="24"/>
        <end position="110"/>
    </location>
</feature>
<gene>
    <name evidence="2" type="ORF">KQI88_17650</name>
</gene>
<accession>A0ABS6G6W8</accession>
<dbReference type="Proteomes" id="UP000779508">
    <property type="component" value="Unassembled WGS sequence"/>
</dbReference>
<protein>
    <submittedName>
        <fullName evidence="2">YckD family protein</fullName>
    </submittedName>
</protein>
<evidence type="ECO:0000313" key="3">
    <source>
        <dbReference type="Proteomes" id="UP000779508"/>
    </source>
</evidence>
<keyword evidence="1" id="KW-0732">Signal</keyword>
<keyword evidence="3" id="KW-1185">Reference proteome</keyword>
<evidence type="ECO:0000256" key="1">
    <source>
        <dbReference type="SAM" id="SignalP"/>
    </source>
</evidence>
<dbReference type="RefSeq" id="WP_216419637.1">
    <property type="nucleotide sequence ID" value="NZ_JAHLQK010000010.1"/>
</dbReference>